<proteinExistence type="predicted"/>
<evidence type="ECO:0000259" key="3">
    <source>
        <dbReference type="PROSITE" id="PS50109"/>
    </source>
</evidence>
<comment type="caution">
    <text evidence="4">The sequence shown here is derived from an EMBL/GenBank/DDBJ whole genome shotgun (WGS) entry which is preliminary data.</text>
</comment>
<keyword evidence="5" id="KW-1185">Reference proteome</keyword>
<accession>A0A8J8NHS2</accession>
<dbReference type="GO" id="GO:0016772">
    <property type="term" value="F:transferase activity, transferring phosphorus-containing groups"/>
    <property type="evidence" value="ECO:0007669"/>
    <property type="project" value="InterPro"/>
</dbReference>
<sequence>MSPTNGIQVKNLDPQAPSDCPECGLIVTRVKDTGIGMSKDVVEKLFKMFSLDNNPQSKRGIITTQGVGLGLSISKQLVENLGGKIKIETFPGMGTEVAFSVPFKCAECAEITKYHQNGGGAPLNQSNLNNALITPNANALMKSSVFVQAAYPQIVGGYQPNPPPATILSDGQGLAQGESQSPIPNIPLHQRGETINSSKDNSTNQQLALLTPSSVPSTPFAQQQQIAKNVLKQQPFGGRIQSLFNNDKKRSNQFKAASGAVNSSIKMPYKNEENTIQQNEYIGKGDGPSGVGVGVLALHAQGSSTSKNKSMFHSMQPLANFQSASGQQGIHNGPGGNWQQNNSVESSKQNFEIGGIQSFFNKPPANDARRQSQKYKVNLVFNQNSSTPQLGEKKDGFAKSFQVNKYVVQSGIHIGERPGNTFLPSHIKPSNNFTGDQFNGQHEFLFDPVNHPNKKEIVANTDQQLHILGQLHLCKQENSQNQYQASIYESHCETGNEIEEEKYDLEGGRGQKRLRVNNNRRINQQHYQDYFASVNSLHPEGENTQKYFGRTIWHANNLKQIGRVRFDWDEKLQQKEISDRSVFLDQHQTARDQSNDGISLSDNQWITPQYYNQQQIGAEGGAIQQSNQLDIERSLQPGHEFENSQDDVIPLAPSRTLSLQKHQKVISGGKMHVVRRQDYDEGTDIHKSSLAVIEAARQKLWCSAQPPSQVRLRPLLNPRDEQAR</sequence>
<dbReference type="Pfam" id="PF02518">
    <property type="entry name" value="HATPase_c"/>
    <property type="match status" value="1"/>
</dbReference>
<name>A0A8J8NHS2_HALGN</name>
<dbReference type="PANTHER" id="PTHR43719:SF28">
    <property type="entry name" value="PEROXIDE STRESS-ACTIVATED HISTIDINE KINASE MAK1-RELATED"/>
    <property type="match status" value="1"/>
</dbReference>
<organism evidence="4 5">
    <name type="scientific">Halteria grandinella</name>
    <dbReference type="NCBI Taxonomy" id="5974"/>
    <lineage>
        <taxon>Eukaryota</taxon>
        <taxon>Sar</taxon>
        <taxon>Alveolata</taxon>
        <taxon>Ciliophora</taxon>
        <taxon>Intramacronucleata</taxon>
        <taxon>Spirotrichea</taxon>
        <taxon>Stichotrichia</taxon>
        <taxon>Sporadotrichida</taxon>
        <taxon>Halteriidae</taxon>
        <taxon>Halteria</taxon>
    </lineage>
</organism>
<dbReference type="InterPro" id="IPR036890">
    <property type="entry name" value="HATPase_C_sf"/>
</dbReference>
<dbReference type="PRINTS" id="PR00344">
    <property type="entry name" value="BCTRLSENSOR"/>
</dbReference>
<dbReference type="InterPro" id="IPR003594">
    <property type="entry name" value="HATPase_dom"/>
</dbReference>
<feature type="domain" description="Histidine kinase" evidence="3">
    <location>
        <begin position="26"/>
        <end position="105"/>
    </location>
</feature>
<dbReference type="Proteomes" id="UP000785679">
    <property type="component" value="Unassembled WGS sequence"/>
</dbReference>
<feature type="compositionally biased region" description="Polar residues" evidence="2">
    <location>
        <begin position="193"/>
        <end position="203"/>
    </location>
</feature>
<dbReference type="SUPFAM" id="SSF55874">
    <property type="entry name" value="ATPase domain of HSP90 chaperone/DNA topoisomerase II/histidine kinase"/>
    <property type="match status" value="1"/>
</dbReference>
<evidence type="ECO:0000256" key="1">
    <source>
        <dbReference type="ARBA" id="ARBA00022553"/>
    </source>
</evidence>
<dbReference type="EMBL" id="RRYP01016923">
    <property type="protein sequence ID" value="TNV74500.1"/>
    <property type="molecule type" value="Genomic_DNA"/>
</dbReference>
<dbReference type="AlphaFoldDB" id="A0A8J8NHS2"/>
<evidence type="ECO:0000256" key="2">
    <source>
        <dbReference type="SAM" id="MobiDB-lite"/>
    </source>
</evidence>
<dbReference type="OrthoDB" id="60033at2759"/>
<dbReference type="Gene3D" id="3.30.565.10">
    <property type="entry name" value="Histidine kinase-like ATPase, C-terminal domain"/>
    <property type="match status" value="1"/>
</dbReference>
<keyword evidence="1" id="KW-0597">Phosphoprotein</keyword>
<dbReference type="PROSITE" id="PS50109">
    <property type="entry name" value="HIS_KIN"/>
    <property type="match status" value="1"/>
</dbReference>
<reference evidence="4" key="1">
    <citation type="submission" date="2019-06" db="EMBL/GenBank/DDBJ databases">
        <authorList>
            <person name="Zheng W."/>
        </authorList>
    </citation>
    <scope>NUCLEOTIDE SEQUENCE</scope>
    <source>
        <strain evidence="4">QDHG01</strain>
    </source>
</reference>
<protein>
    <recommendedName>
        <fullName evidence="3">Histidine kinase domain-containing protein</fullName>
    </recommendedName>
</protein>
<evidence type="ECO:0000313" key="5">
    <source>
        <dbReference type="Proteomes" id="UP000785679"/>
    </source>
</evidence>
<dbReference type="InterPro" id="IPR005467">
    <property type="entry name" value="His_kinase_dom"/>
</dbReference>
<dbReference type="InterPro" id="IPR004358">
    <property type="entry name" value="Sig_transdc_His_kin-like_C"/>
</dbReference>
<dbReference type="InterPro" id="IPR050956">
    <property type="entry name" value="2C_system_His_kinase"/>
</dbReference>
<evidence type="ECO:0000313" key="4">
    <source>
        <dbReference type="EMBL" id="TNV74500.1"/>
    </source>
</evidence>
<gene>
    <name evidence="4" type="ORF">FGO68_gene13162</name>
</gene>
<feature type="region of interest" description="Disordered" evidence="2">
    <location>
        <begin position="162"/>
        <end position="203"/>
    </location>
</feature>
<dbReference type="PANTHER" id="PTHR43719">
    <property type="entry name" value="TWO-COMPONENT HISTIDINE KINASE"/>
    <property type="match status" value="1"/>
</dbReference>